<evidence type="ECO:0000256" key="13">
    <source>
        <dbReference type="PIRNR" id="PIRNR004930"/>
    </source>
</evidence>
<comment type="function">
    <text evidence="13">Required for the formation of a threonylcarbamoyl group on adenosine at position 37 (t(6)A37) in tRNAs that read codons beginning with adenine.</text>
</comment>
<evidence type="ECO:0000256" key="1">
    <source>
        <dbReference type="ARBA" id="ARBA00004496"/>
    </source>
</evidence>
<dbReference type="InterPro" id="IPR005145">
    <property type="entry name" value="Sua5_C"/>
</dbReference>
<dbReference type="InterPro" id="IPR038385">
    <property type="entry name" value="Sua5/YwlC_C"/>
</dbReference>
<comment type="catalytic activity">
    <reaction evidence="12 13">
        <text>L-threonine + hydrogencarbonate + ATP = L-threonylcarbamoyladenylate + diphosphate + H2O</text>
        <dbReference type="Rhea" id="RHEA:36407"/>
        <dbReference type="ChEBI" id="CHEBI:15377"/>
        <dbReference type="ChEBI" id="CHEBI:17544"/>
        <dbReference type="ChEBI" id="CHEBI:30616"/>
        <dbReference type="ChEBI" id="CHEBI:33019"/>
        <dbReference type="ChEBI" id="CHEBI:57926"/>
        <dbReference type="ChEBI" id="CHEBI:73682"/>
        <dbReference type="EC" id="2.7.7.87"/>
    </reaction>
</comment>
<feature type="binding site" evidence="14">
    <location>
        <position position="58"/>
    </location>
    <ligand>
        <name>ATP</name>
        <dbReference type="ChEBI" id="CHEBI:30616"/>
    </ligand>
</feature>
<dbReference type="NCBIfam" id="TIGR00057">
    <property type="entry name" value="L-threonylcarbamoyladenylate synthase"/>
    <property type="match status" value="1"/>
</dbReference>
<evidence type="ECO:0000256" key="6">
    <source>
        <dbReference type="ARBA" id="ARBA00022679"/>
    </source>
</evidence>
<dbReference type="Pfam" id="PF03481">
    <property type="entry name" value="Sua5_C"/>
    <property type="match status" value="1"/>
</dbReference>
<evidence type="ECO:0000259" key="15">
    <source>
        <dbReference type="PROSITE" id="PS51163"/>
    </source>
</evidence>
<dbReference type="InterPro" id="IPR010923">
    <property type="entry name" value="T(6)A37_SUA5"/>
</dbReference>
<evidence type="ECO:0000256" key="7">
    <source>
        <dbReference type="ARBA" id="ARBA00022694"/>
    </source>
</evidence>
<keyword evidence="8 13" id="KW-0548">Nucleotidyltransferase</keyword>
<feature type="binding site" evidence="14">
    <location>
        <position position="199"/>
    </location>
    <ligand>
        <name>ATP</name>
        <dbReference type="ChEBI" id="CHEBI:30616"/>
    </ligand>
</feature>
<dbReference type="PANTHER" id="PTHR17490:SF16">
    <property type="entry name" value="THREONYLCARBAMOYL-AMP SYNTHASE"/>
    <property type="match status" value="1"/>
</dbReference>
<dbReference type="EMBL" id="JRKQ01000047">
    <property type="protein sequence ID" value="KGJ22119.1"/>
    <property type="molecule type" value="Genomic_DNA"/>
</dbReference>
<name>A0A099GH44_9RHOB</name>
<keyword evidence="7 13" id="KW-0819">tRNA processing</keyword>
<evidence type="ECO:0000256" key="10">
    <source>
        <dbReference type="ARBA" id="ARBA00022840"/>
    </source>
</evidence>
<evidence type="ECO:0000313" key="17">
    <source>
        <dbReference type="Proteomes" id="UP000029858"/>
    </source>
</evidence>
<evidence type="ECO:0000256" key="9">
    <source>
        <dbReference type="ARBA" id="ARBA00022741"/>
    </source>
</evidence>
<feature type="binding site" evidence="14">
    <location>
        <position position="122"/>
    </location>
    <ligand>
        <name>L-threonine</name>
        <dbReference type="ChEBI" id="CHEBI:57926"/>
    </ligand>
</feature>
<dbReference type="Gene3D" id="3.40.50.11030">
    <property type="entry name" value="Threonylcarbamoyl-AMP synthase, C-terminal domain"/>
    <property type="match status" value="1"/>
</dbReference>
<dbReference type="InterPro" id="IPR006070">
    <property type="entry name" value="Sua5-like_dom"/>
</dbReference>
<reference evidence="16 17" key="1">
    <citation type="submission" date="2014-09" db="EMBL/GenBank/DDBJ databases">
        <authorList>
            <person name="McGinnis J.M."/>
            <person name="Wolfgang W.J."/>
        </authorList>
    </citation>
    <scope>NUCLEOTIDE SEQUENCE [LARGE SCALE GENOMIC DNA]</scope>
    <source>
        <strain evidence="16 17">5503</strain>
    </source>
</reference>
<feature type="binding site" evidence="14">
    <location>
        <position position="235"/>
    </location>
    <ligand>
        <name>ATP</name>
        <dbReference type="ChEBI" id="CHEBI:30616"/>
    </ligand>
</feature>
<dbReference type="GO" id="GO:0003725">
    <property type="term" value="F:double-stranded RNA binding"/>
    <property type="evidence" value="ECO:0007669"/>
    <property type="project" value="UniProtKB-UniRule"/>
</dbReference>
<dbReference type="GO" id="GO:0005524">
    <property type="term" value="F:ATP binding"/>
    <property type="evidence" value="ECO:0007669"/>
    <property type="project" value="UniProtKB-UniRule"/>
</dbReference>
<keyword evidence="5 13" id="KW-0963">Cytoplasm</keyword>
<evidence type="ECO:0000256" key="11">
    <source>
        <dbReference type="ARBA" id="ARBA00029774"/>
    </source>
</evidence>
<evidence type="ECO:0000256" key="8">
    <source>
        <dbReference type="ARBA" id="ARBA00022695"/>
    </source>
</evidence>
<organism evidence="16 17">
    <name type="scientific">Paracoccus sanguinis</name>
    <dbReference type="NCBI Taxonomy" id="1545044"/>
    <lineage>
        <taxon>Bacteria</taxon>
        <taxon>Pseudomonadati</taxon>
        <taxon>Pseudomonadota</taxon>
        <taxon>Alphaproteobacteria</taxon>
        <taxon>Rhodobacterales</taxon>
        <taxon>Paracoccaceae</taxon>
        <taxon>Paracoccus</taxon>
    </lineage>
</organism>
<evidence type="ECO:0000256" key="2">
    <source>
        <dbReference type="ARBA" id="ARBA00007663"/>
    </source>
</evidence>
<dbReference type="Proteomes" id="UP000029858">
    <property type="component" value="Unassembled WGS sequence"/>
</dbReference>
<dbReference type="GO" id="GO:0061710">
    <property type="term" value="F:L-threonylcarbamoyladenylate synthase"/>
    <property type="evidence" value="ECO:0007669"/>
    <property type="project" value="UniProtKB-EC"/>
</dbReference>
<feature type="binding site" evidence="14">
    <location>
        <position position="35"/>
    </location>
    <ligand>
        <name>L-threonine</name>
        <dbReference type="ChEBI" id="CHEBI:57926"/>
    </ligand>
</feature>
<keyword evidence="9 13" id="KW-0547">Nucleotide-binding</keyword>
<dbReference type="Gene3D" id="3.90.870.10">
    <property type="entry name" value="DHBP synthase"/>
    <property type="match status" value="1"/>
</dbReference>
<comment type="subcellular location">
    <subcellularLocation>
        <location evidence="1 13">Cytoplasm</location>
    </subcellularLocation>
</comment>
<sequence length="320" mass="31944">MAPSATLTLRPDAEGIAQAARLLRDGETVALPTETVYGLAADARNGAAVARVYAAKGRPSFNPLIVHLPDAEAAARVGVIAGEAERLAAAFWPGALTLVVPLRPEAGIAGIVTAGLPTVGLRVPAHPIAQAVLRQSGLALAMPSANASGRVSPTTAAHVLDAGGGLDGRIAAVLDGGACPVGVESTIVGWRDGRAALLRPGGIPAEAIEAALGVPLDQAGATASPDSPGQLASHYAPAARLRLDATDAAADETLIGFGPGPAALNLSPAGDLTEAAARLFDLLRAADRLGRPIAVAPIPRHGLGLAINDRLARAAAPRDG</sequence>
<feature type="binding site" evidence="14">
    <location>
        <position position="67"/>
    </location>
    <ligand>
        <name>L-threonine</name>
        <dbReference type="ChEBI" id="CHEBI:57926"/>
    </ligand>
</feature>
<feature type="domain" description="YrdC-like" evidence="15">
    <location>
        <begin position="13"/>
        <end position="203"/>
    </location>
</feature>
<dbReference type="PIRSF" id="PIRSF004930">
    <property type="entry name" value="Tln_factor_SUA5"/>
    <property type="match status" value="1"/>
</dbReference>
<evidence type="ECO:0000256" key="12">
    <source>
        <dbReference type="ARBA" id="ARBA00048366"/>
    </source>
</evidence>
<comment type="similarity">
    <text evidence="2 13">Belongs to the SUA5 family.</text>
</comment>
<accession>A0A099GH44</accession>
<dbReference type="EC" id="2.7.7.87" evidence="3 13"/>
<comment type="caution">
    <text evidence="16">The sequence shown here is derived from an EMBL/GenBank/DDBJ whole genome shotgun (WGS) entry which is preliminary data.</text>
</comment>
<reference evidence="16 17" key="2">
    <citation type="submission" date="2014-10" db="EMBL/GenBank/DDBJ databases">
        <title>Paracoccus sanguinis sp. nov., isolated from clinical specimens of New York State patients.</title>
        <authorList>
            <person name="Mingle L.A."/>
            <person name="Cole J.A."/>
            <person name="Lapierre P."/>
            <person name="Musser K.A."/>
        </authorList>
    </citation>
    <scope>NUCLEOTIDE SEQUENCE [LARGE SCALE GENOMIC DNA]</scope>
    <source>
        <strain evidence="16 17">5503</strain>
    </source>
</reference>
<feature type="binding site" evidence="14">
    <location>
        <position position="62"/>
    </location>
    <ligand>
        <name>ATP</name>
        <dbReference type="ChEBI" id="CHEBI:30616"/>
    </ligand>
</feature>
<feature type="binding site" evidence="14">
    <location>
        <position position="144"/>
    </location>
    <ligand>
        <name>ATP</name>
        <dbReference type="ChEBI" id="CHEBI:30616"/>
    </ligand>
</feature>
<evidence type="ECO:0000313" key="16">
    <source>
        <dbReference type="EMBL" id="KGJ22119.1"/>
    </source>
</evidence>
<gene>
    <name evidence="16" type="ORF">IX56_10030</name>
</gene>
<dbReference type="GO" id="GO:0005737">
    <property type="term" value="C:cytoplasm"/>
    <property type="evidence" value="ECO:0007669"/>
    <property type="project" value="UniProtKB-SubCell"/>
</dbReference>
<dbReference type="InterPro" id="IPR050156">
    <property type="entry name" value="TC-AMP_synthase_SUA5"/>
</dbReference>
<dbReference type="GO" id="GO:0000049">
    <property type="term" value="F:tRNA binding"/>
    <property type="evidence" value="ECO:0007669"/>
    <property type="project" value="TreeGrafter"/>
</dbReference>
<feature type="binding site" evidence="14">
    <location>
        <position position="152"/>
    </location>
    <ligand>
        <name>ATP</name>
        <dbReference type="ChEBI" id="CHEBI:30616"/>
    </ligand>
</feature>
<dbReference type="RefSeq" id="WP_036709787.1">
    <property type="nucleotide sequence ID" value="NZ_JRKQ01000047.1"/>
</dbReference>
<keyword evidence="10 13" id="KW-0067">ATP-binding</keyword>
<dbReference type="InterPro" id="IPR017945">
    <property type="entry name" value="DHBP_synth_RibB-like_a/b_dom"/>
</dbReference>
<dbReference type="AlphaFoldDB" id="A0A099GH44"/>
<evidence type="ECO:0000256" key="14">
    <source>
        <dbReference type="PIRSR" id="PIRSR004930-1"/>
    </source>
</evidence>
<keyword evidence="6 13" id="KW-0808">Transferase</keyword>
<dbReference type="SUPFAM" id="SSF55821">
    <property type="entry name" value="YrdC/RibB"/>
    <property type="match status" value="1"/>
</dbReference>
<evidence type="ECO:0000256" key="3">
    <source>
        <dbReference type="ARBA" id="ARBA00012584"/>
    </source>
</evidence>
<feature type="binding site" evidence="14">
    <location>
        <position position="185"/>
    </location>
    <ligand>
        <name>L-threonine</name>
        <dbReference type="ChEBI" id="CHEBI:57926"/>
    </ligand>
</feature>
<dbReference type="GO" id="GO:0008033">
    <property type="term" value="P:tRNA processing"/>
    <property type="evidence" value="ECO:0007669"/>
    <property type="project" value="UniProtKB-KW"/>
</dbReference>
<evidence type="ECO:0000256" key="4">
    <source>
        <dbReference type="ARBA" id="ARBA00015492"/>
    </source>
</evidence>
<dbReference type="GO" id="GO:0006450">
    <property type="term" value="P:regulation of translational fidelity"/>
    <property type="evidence" value="ECO:0007669"/>
    <property type="project" value="TreeGrafter"/>
</dbReference>
<feature type="binding site" evidence="14">
    <location>
        <position position="118"/>
    </location>
    <ligand>
        <name>ATP</name>
        <dbReference type="ChEBI" id="CHEBI:30616"/>
    </ligand>
</feature>
<dbReference type="PANTHER" id="PTHR17490">
    <property type="entry name" value="SUA5"/>
    <property type="match status" value="1"/>
</dbReference>
<protein>
    <recommendedName>
        <fullName evidence="4 13">Threonylcarbamoyl-AMP synthase</fullName>
        <shortName evidence="13">TC-AMP synthase</shortName>
        <ecNumber evidence="3 13">2.7.7.87</ecNumber>
    </recommendedName>
    <alternativeName>
        <fullName evidence="11 13">L-threonylcarbamoyladenylate synthase</fullName>
    </alternativeName>
</protein>
<proteinExistence type="inferred from homology"/>
<dbReference type="PROSITE" id="PS51163">
    <property type="entry name" value="YRDC"/>
    <property type="match status" value="1"/>
</dbReference>
<evidence type="ECO:0000256" key="5">
    <source>
        <dbReference type="ARBA" id="ARBA00022490"/>
    </source>
</evidence>
<dbReference type="Pfam" id="PF01300">
    <property type="entry name" value="Sua5_yciO_yrdC"/>
    <property type="match status" value="1"/>
</dbReference>